<dbReference type="InterPro" id="IPR009964">
    <property type="entry name" value="DUF1491"/>
</dbReference>
<dbReference type="AlphaFoldDB" id="A0A2A4FXF8"/>
<protein>
    <submittedName>
        <fullName evidence="1">DUF1491 domain-containing protein</fullName>
    </submittedName>
</protein>
<evidence type="ECO:0000313" key="2">
    <source>
        <dbReference type="Proteomes" id="UP000218934"/>
    </source>
</evidence>
<sequence length="112" mass="11981">MTEPRPATGLLVSALIRRIEAEGGSAMVLARGDAIAGALLLLLADRGVLSGIAERMWRFDGGYGLDFVGPTDPDKPGVAADYIARRRKSDPDLWAVEIDHPEAERIAGEVLL</sequence>
<comment type="caution">
    <text evidence="1">The sequence shown here is derived from an EMBL/GenBank/DDBJ whole genome shotgun (WGS) entry which is preliminary data.</text>
</comment>
<dbReference type="OrthoDB" id="9809136at2"/>
<dbReference type="Gene3D" id="3.40.1530.20">
    <property type="entry name" value="Protein of unknown function (DUF1491)"/>
    <property type="match status" value="1"/>
</dbReference>
<proteinExistence type="predicted"/>
<keyword evidence="2" id="KW-1185">Reference proteome</keyword>
<dbReference type="KEGG" id="rdi:CMV14_01700"/>
<name>A0A2A4FXF8_9SPHN</name>
<dbReference type="Proteomes" id="UP000218934">
    <property type="component" value="Unassembled WGS sequence"/>
</dbReference>
<organism evidence="1 2">
    <name type="scientific">Rhizorhabdus dicambivorans</name>
    <dbReference type="NCBI Taxonomy" id="1850238"/>
    <lineage>
        <taxon>Bacteria</taxon>
        <taxon>Pseudomonadati</taxon>
        <taxon>Pseudomonadota</taxon>
        <taxon>Alphaproteobacteria</taxon>
        <taxon>Sphingomonadales</taxon>
        <taxon>Sphingomonadaceae</taxon>
        <taxon>Rhizorhabdus</taxon>
    </lineage>
</organism>
<dbReference type="EMBL" id="NWUF01000003">
    <property type="protein sequence ID" value="PCE43484.1"/>
    <property type="molecule type" value="Genomic_DNA"/>
</dbReference>
<accession>A0A2A4FXF8</accession>
<dbReference type="RefSeq" id="WP_066959992.1">
    <property type="nucleotide sequence ID" value="NZ_CP023449.1"/>
</dbReference>
<evidence type="ECO:0000313" key="1">
    <source>
        <dbReference type="EMBL" id="PCE43484.1"/>
    </source>
</evidence>
<dbReference type="Pfam" id="PF07372">
    <property type="entry name" value="DUF1491"/>
    <property type="match status" value="1"/>
</dbReference>
<gene>
    <name evidence="1" type="ORF">COO09_04020</name>
</gene>
<reference evidence="1 2" key="1">
    <citation type="submission" date="2017-09" db="EMBL/GenBank/DDBJ databases">
        <title>The Catabolism of 3,6-Dichlorosalicylic acid is Initiated by the Cytochrome P450 Monooxygenase DsmABC in Rhizorhabdus dicambivorans Ndbn-20.</title>
        <authorList>
            <person name="Na L."/>
        </authorList>
    </citation>
    <scope>NUCLEOTIDE SEQUENCE [LARGE SCALE GENOMIC DNA]</scope>
    <source>
        <strain evidence="1 2">Ndbn-20m</strain>
    </source>
</reference>